<proteinExistence type="predicted"/>
<evidence type="ECO:0000313" key="3">
    <source>
        <dbReference type="Proteomes" id="UP000317421"/>
    </source>
</evidence>
<dbReference type="OrthoDB" id="10003406at2"/>
<evidence type="ECO:0000313" key="2">
    <source>
        <dbReference type="EMBL" id="TWU00471.1"/>
    </source>
</evidence>
<sequence>MSPRVTGRVGRGNPADAPAASPAVLALTDSVTTDALQAKAEGLIHRRLTADEMAWLVQRFFTALDQTLDSLFNALPLASSPSVDPHRLRELAEAMDVLADKHTEQLYYEGYAGLTEHAAELKSVASVLDAEDPAAVVARMIAQAEDHLLFIRELCEGGDA</sequence>
<protein>
    <submittedName>
        <fullName evidence="2">Uncharacterized protein</fullName>
    </submittedName>
</protein>
<name>A0A5C6AM26_9BACT</name>
<evidence type="ECO:0000256" key="1">
    <source>
        <dbReference type="SAM" id="MobiDB-lite"/>
    </source>
</evidence>
<gene>
    <name evidence="2" type="ORF">Pla108_14220</name>
</gene>
<reference evidence="2 3" key="1">
    <citation type="submission" date="2019-02" db="EMBL/GenBank/DDBJ databases">
        <title>Deep-cultivation of Planctomycetes and their phenomic and genomic characterization uncovers novel biology.</title>
        <authorList>
            <person name="Wiegand S."/>
            <person name="Jogler M."/>
            <person name="Boedeker C."/>
            <person name="Pinto D."/>
            <person name="Vollmers J."/>
            <person name="Rivas-Marin E."/>
            <person name="Kohn T."/>
            <person name="Peeters S.H."/>
            <person name="Heuer A."/>
            <person name="Rast P."/>
            <person name="Oberbeckmann S."/>
            <person name="Bunk B."/>
            <person name="Jeske O."/>
            <person name="Meyerdierks A."/>
            <person name="Storesund J.E."/>
            <person name="Kallscheuer N."/>
            <person name="Luecker S."/>
            <person name="Lage O.M."/>
            <person name="Pohl T."/>
            <person name="Merkel B.J."/>
            <person name="Hornburger P."/>
            <person name="Mueller R.-W."/>
            <person name="Bruemmer F."/>
            <person name="Labrenz M."/>
            <person name="Spormann A.M."/>
            <person name="Op Den Camp H."/>
            <person name="Overmann J."/>
            <person name="Amann R."/>
            <person name="Jetten M.S.M."/>
            <person name="Mascher T."/>
            <person name="Medema M.H."/>
            <person name="Devos D.P."/>
            <person name="Kaster A.-K."/>
            <person name="Ovreas L."/>
            <person name="Rohde M."/>
            <person name="Galperin M.Y."/>
            <person name="Jogler C."/>
        </authorList>
    </citation>
    <scope>NUCLEOTIDE SEQUENCE [LARGE SCALE GENOMIC DNA]</scope>
    <source>
        <strain evidence="2 3">Pla108</strain>
    </source>
</reference>
<keyword evidence="3" id="KW-1185">Reference proteome</keyword>
<organism evidence="2 3">
    <name type="scientific">Botrimarina colliarenosi</name>
    <dbReference type="NCBI Taxonomy" id="2528001"/>
    <lineage>
        <taxon>Bacteria</taxon>
        <taxon>Pseudomonadati</taxon>
        <taxon>Planctomycetota</taxon>
        <taxon>Planctomycetia</taxon>
        <taxon>Pirellulales</taxon>
        <taxon>Lacipirellulaceae</taxon>
        <taxon>Botrimarina</taxon>
    </lineage>
</organism>
<dbReference type="RefSeq" id="WP_146444138.1">
    <property type="nucleotide sequence ID" value="NZ_SJPR01000001.1"/>
</dbReference>
<feature type="region of interest" description="Disordered" evidence="1">
    <location>
        <begin position="1"/>
        <end position="21"/>
    </location>
</feature>
<dbReference type="EMBL" id="SJPR01000001">
    <property type="protein sequence ID" value="TWU00471.1"/>
    <property type="molecule type" value="Genomic_DNA"/>
</dbReference>
<dbReference type="Proteomes" id="UP000317421">
    <property type="component" value="Unassembled WGS sequence"/>
</dbReference>
<accession>A0A5C6AM26</accession>
<dbReference type="AlphaFoldDB" id="A0A5C6AM26"/>
<comment type="caution">
    <text evidence="2">The sequence shown here is derived from an EMBL/GenBank/DDBJ whole genome shotgun (WGS) entry which is preliminary data.</text>
</comment>